<keyword evidence="3" id="KW-0584">Phenylalanine biosynthesis</keyword>
<comment type="caution">
    <text evidence="8">The sequence shown here is derived from an EMBL/GenBank/DDBJ whole genome shotgun (WGS) entry which is preliminary data.</text>
</comment>
<dbReference type="Proteomes" id="UP000607653">
    <property type="component" value="Unassembled WGS sequence"/>
</dbReference>
<feature type="compositionally biased region" description="Basic and acidic residues" evidence="6">
    <location>
        <begin position="62"/>
        <end position="91"/>
    </location>
</feature>
<evidence type="ECO:0000256" key="3">
    <source>
        <dbReference type="ARBA" id="ARBA00023222"/>
    </source>
</evidence>
<evidence type="ECO:0000259" key="7">
    <source>
        <dbReference type="PROSITE" id="PS51171"/>
    </source>
</evidence>
<feature type="region of interest" description="Disordered" evidence="6">
    <location>
        <begin position="56"/>
        <end position="91"/>
    </location>
</feature>
<evidence type="ECO:0000256" key="6">
    <source>
        <dbReference type="SAM" id="MobiDB-lite"/>
    </source>
</evidence>
<dbReference type="AlphaFoldDB" id="A0A822XKR7"/>
<dbReference type="EMBL" id="DUZY01000001">
    <property type="protein sequence ID" value="DAD19405.1"/>
    <property type="molecule type" value="Genomic_DNA"/>
</dbReference>
<name>A0A822XKR7_NELNU</name>
<sequence length="91" mass="9882">MGLNVVQEAVDDMAGVAEFVATNNLRDTMAKASARAVELYGLEVLVDRIQDDSSNVTQVRDAGLRVDNPSDRPSIQDEHSVRPREGDVDAV</sequence>
<protein>
    <recommendedName>
        <fullName evidence="7">Prephenate dehydratase domain-containing protein</fullName>
    </recommendedName>
</protein>
<dbReference type="Gene3D" id="3.40.190.10">
    <property type="entry name" value="Periplasmic binding protein-like II"/>
    <property type="match status" value="1"/>
</dbReference>
<evidence type="ECO:0000256" key="2">
    <source>
        <dbReference type="ARBA" id="ARBA00023141"/>
    </source>
</evidence>
<keyword evidence="2" id="KW-0057">Aromatic amino acid biosynthesis</keyword>
<keyword evidence="4" id="KW-0456">Lyase</keyword>
<feature type="domain" description="Prephenate dehydratase" evidence="7">
    <location>
        <begin position="1"/>
        <end position="64"/>
    </location>
</feature>
<gene>
    <name evidence="8" type="ORF">HUJ06_020868</name>
</gene>
<keyword evidence="1" id="KW-0028">Amino-acid biosynthesis</keyword>
<evidence type="ECO:0000256" key="4">
    <source>
        <dbReference type="ARBA" id="ARBA00023239"/>
    </source>
</evidence>
<dbReference type="GO" id="GO:0004664">
    <property type="term" value="F:prephenate dehydratase activity"/>
    <property type="evidence" value="ECO:0007669"/>
    <property type="project" value="InterPro"/>
</dbReference>
<dbReference type="PROSITE" id="PS51171">
    <property type="entry name" value="PREPHENATE_DEHYDR_3"/>
    <property type="match status" value="1"/>
</dbReference>
<dbReference type="GO" id="GO:0009094">
    <property type="term" value="P:L-phenylalanine biosynthetic process"/>
    <property type="evidence" value="ECO:0007669"/>
    <property type="project" value="UniProtKB-KW"/>
</dbReference>
<evidence type="ECO:0000256" key="5">
    <source>
        <dbReference type="ARBA" id="ARBA00029440"/>
    </source>
</evidence>
<dbReference type="Pfam" id="PF00800">
    <property type="entry name" value="PDT"/>
    <property type="match status" value="1"/>
</dbReference>
<evidence type="ECO:0000313" key="9">
    <source>
        <dbReference type="Proteomes" id="UP000607653"/>
    </source>
</evidence>
<keyword evidence="9" id="KW-1185">Reference proteome</keyword>
<dbReference type="InterPro" id="IPR001086">
    <property type="entry name" value="Preph_deHydtase"/>
</dbReference>
<evidence type="ECO:0000256" key="1">
    <source>
        <dbReference type="ARBA" id="ARBA00022605"/>
    </source>
</evidence>
<proteinExistence type="predicted"/>
<dbReference type="PANTHER" id="PTHR21022">
    <property type="entry name" value="PREPHENATE DEHYDRATASE P PROTEIN"/>
    <property type="match status" value="1"/>
</dbReference>
<comment type="pathway">
    <text evidence="5">Amino-acid biosynthesis.</text>
</comment>
<evidence type="ECO:0000313" key="8">
    <source>
        <dbReference type="EMBL" id="DAD19405.1"/>
    </source>
</evidence>
<organism evidence="8 9">
    <name type="scientific">Nelumbo nucifera</name>
    <name type="common">Sacred lotus</name>
    <dbReference type="NCBI Taxonomy" id="4432"/>
    <lineage>
        <taxon>Eukaryota</taxon>
        <taxon>Viridiplantae</taxon>
        <taxon>Streptophyta</taxon>
        <taxon>Embryophyta</taxon>
        <taxon>Tracheophyta</taxon>
        <taxon>Spermatophyta</taxon>
        <taxon>Magnoliopsida</taxon>
        <taxon>Proteales</taxon>
        <taxon>Nelumbonaceae</taxon>
        <taxon>Nelumbo</taxon>
    </lineage>
</organism>
<accession>A0A822XKR7</accession>
<dbReference type="PANTHER" id="PTHR21022:SF19">
    <property type="entry name" value="PREPHENATE DEHYDRATASE-RELATED"/>
    <property type="match status" value="1"/>
</dbReference>
<reference evidence="8 9" key="1">
    <citation type="journal article" date="2020" name="Mol. Biol. Evol.">
        <title>Distinct Expression and Methylation Patterns for Genes with Different Fates following a Single Whole-Genome Duplication in Flowering Plants.</title>
        <authorList>
            <person name="Shi T."/>
            <person name="Rahmani R.S."/>
            <person name="Gugger P.F."/>
            <person name="Wang M."/>
            <person name="Li H."/>
            <person name="Zhang Y."/>
            <person name="Li Z."/>
            <person name="Wang Q."/>
            <person name="Van de Peer Y."/>
            <person name="Marchal K."/>
            <person name="Chen J."/>
        </authorList>
    </citation>
    <scope>NUCLEOTIDE SEQUENCE [LARGE SCALE GENOMIC DNA]</scope>
    <source>
        <tissue evidence="8">Leaf</tissue>
    </source>
</reference>